<dbReference type="PANTHER" id="PTHR23155:SF1211">
    <property type="entry name" value="OS09G0313500 PROTEIN"/>
    <property type="match status" value="1"/>
</dbReference>
<dbReference type="PRINTS" id="PR00364">
    <property type="entry name" value="DISEASERSIST"/>
</dbReference>
<evidence type="ECO:0000259" key="3">
    <source>
        <dbReference type="Pfam" id="PF00931"/>
    </source>
</evidence>
<dbReference type="AlphaFoldDB" id="A0AAV9CSL9"/>
<evidence type="ECO:0000256" key="1">
    <source>
        <dbReference type="ARBA" id="ARBA00022737"/>
    </source>
</evidence>
<comment type="caution">
    <text evidence="6">The sequence shown here is derived from an EMBL/GenBank/DDBJ whole genome shotgun (WGS) entry which is preliminary data.</text>
</comment>
<dbReference type="Pfam" id="PF23559">
    <property type="entry name" value="WHD_DRP"/>
    <property type="match status" value="1"/>
</dbReference>
<dbReference type="SUPFAM" id="SSF52540">
    <property type="entry name" value="P-loop containing nucleoside triphosphate hydrolases"/>
    <property type="match status" value="1"/>
</dbReference>
<feature type="domain" description="Disease resistance protein winged helix" evidence="4">
    <location>
        <begin position="249"/>
        <end position="311"/>
    </location>
</feature>
<dbReference type="Gene3D" id="3.80.10.10">
    <property type="entry name" value="Ribonuclease Inhibitor"/>
    <property type="match status" value="1"/>
</dbReference>
<dbReference type="Proteomes" id="UP001180020">
    <property type="component" value="Unassembled WGS sequence"/>
</dbReference>
<dbReference type="InterPro" id="IPR036388">
    <property type="entry name" value="WH-like_DNA-bd_sf"/>
</dbReference>
<dbReference type="GO" id="GO:0009626">
    <property type="term" value="P:plant-type hypersensitive response"/>
    <property type="evidence" value="ECO:0007669"/>
    <property type="project" value="UniProtKB-ARBA"/>
</dbReference>
<evidence type="ECO:0000259" key="4">
    <source>
        <dbReference type="Pfam" id="PF23559"/>
    </source>
</evidence>
<keyword evidence="1" id="KW-0677">Repeat</keyword>
<dbReference type="InterPro" id="IPR058922">
    <property type="entry name" value="WHD_DRP"/>
</dbReference>
<dbReference type="Gene3D" id="3.40.50.300">
    <property type="entry name" value="P-loop containing nucleotide triphosphate hydrolases"/>
    <property type="match status" value="1"/>
</dbReference>
<dbReference type="SUPFAM" id="SSF52058">
    <property type="entry name" value="L domain-like"/>
    <property type="match status" value="1"/>
</dbReference>
<dbReference type="GO" id="GO:0043531">
    <property type="term" value="F:ADP binding"/>
    <property type="evidence" value="ECO:0007669"/>
    <property type="project" value="InterPro"/>
</dbReference>
<reference evidence="6" key="1">
    <citation type="journal article" date="2023" name="Nat. Commun.">
        <title>Diploid and tetraploid genomes of Acorus and the evolution of monocots.</title>
        <authorList>
            <person name="Ma L."/>
            <person name="Liu K.W."/>
            <person name="Li Z."/>
            <person name="Hsiao Y.Y."/>
            <person name="Qi Y."/>
            <person name="Fu T."/>
            <person name="Tang G.D."/>
            <person name="Zhang D."/>
            <person name="Sun W.H."/>
            <person name="Liu D.K."/>
            <person name="Li Y."/>
            <person name="Chen G.Z."/>
            <person name="Liu X.D."/>
            <person name="Liao X.Y."/>
            <person name="Jiang Y.T."/>
            <person name="Yu X."/>
            <person name="Hao Y."/>
            <person name="Huang J."/>
            <person name="Zhao X.W."/>
            <person name="Ke S."/>
            <person name="Chen Y.Y."/>
            <person name="Wu W.L."/>
            <person name="Hsu J.L."/>
            <person name="Lin Y.F."/>
            <person name="Huang M.D."/>
            <person name="Li C.Y."/>
            <person name="Huang L."/>
            <person name="Wang Z.W."/>
            <person name="Zhao X."/>
            <person name="Zhong W.Y."/>
            <person name="Peng D.H."/>
            <person name="Ahmad S."/>
            <person name="Lan S."/>
            <person name="Zhang J.S."/>
            <person name="Tsai W.C."/>
            <person name="Van de Peer Y."/>
            <person name="Liu Z.J."/>
        </authorList>
    </citation>
    <scope>NUCLEOTIDE SEQUENCE</scope>
    <source>
        <strain evidence="6">CP</strain>
    </source>
</reference>
<dbReference type="FunFam" id="1.10.10.10:FF:000322">
    <property type="entry name" value="Probable disease resistance protein At1g63360"/>
    <property type="match status" value="1"/>
</dbReference>
<proteinExistence type="predicted"/>
<protein>
    <submittedName>
        <fullName evidence="6">Disease resistance RPP13-like protein 4</fullName>
    </submittedName>
</protein>
<evidence type="ECO:0000256" key="2">
    <source>
        <dbReference type="ARBA" id="ARBA00022821"/>
    </source>
</evidence>
<keyword evidence="7" id="KW-1185">Reference proteome</keyword>
<dbReference type="InterPro" id="IPR055414">
    <property type="entry name" value="LRR_R13L4/SHOC2-like"/>
</dbReference>
<evidence type="ECO:0000313" key="6">
    <source>
        <dbReference type="EMBL" id="KAK1291228.1"/>
    </source>
</evidence>
<dbReference type="Gene3D" id="1.10.10.10">
    <property type="entry name" value="Winged helix-like DNA-binding domain superfamily/Winged helix DNA-binding domain"/>
    <property type="match status" value="1"/>
</dbReference>
<accession>A0AAV9CSL9</accession>
<dbReference type="GO" id="GO:0042742">
    <property type="term" value="P:defense response to bacterium"/>
    <property type="evidence" value="ECO:0007669"/>
    <property type="project" value="UniProtKB-ARBA"/>
</dbReference>
<dbReference type="InterPro" id="IPR002182">
    <property type="entry name" value="NB-ARC"/>
</dbReference>
<feature type="domain" description="NB-ARC" evidence="3">
    <location>
        <begin position="62"/>
        <end position="137"/>
    </location>
</feature>
<dbReference type="InterPro" id="IPR032675">
    <property type="entry name" value="LRR_dom_sf"/>
</dbReference>
<dbReference type="InterPro" id="IPR044974">
    <property type="entry name" value="Disease_R_plants"/>
</dbReference>
<dbReference type="GO" id="GO:0002758">
    <property type="term" value="P:innate immune response-activating signaling pathway"/>
    <property type="evidence" value="ECO:0007669"/>
    <property type="project" value="UniProtKB-ARBA"/>
</dbReference>
<dbReference type="EMBL" id="JAUJYO010000017">
    <property type="protein sequence ID" value="KAK1291228.1"/>
    <property type="molecule type" value="Genomic_DNA"/>
</dbReference>
<dbReference type="Pfam" id="PF00931">
    <property type="entry name" value="NB-ARC"/>
    <property type="match status" value="1"/>
</dbReference>
<dbReference type="Pfam" id="PF23598">
    <property type="entry name" value="LRR_14"/>
    <property type="match status" value="1"/>
</dbReference>
<dbReference type="PANTHER" id="PTHR23155">
    <property type="entry name" value="DISEASE RESISTANCE PROTEIN RP"/>
    <property type="match status" value="1"/>
</dbReference>
<organism evidence="6 7">
    <name type="scientific">Acorus calamus</name>
    <name type="common">Sweet flag</name>
    <dbReference type="NCBI Taxonomy" id="4465"/>
    <lineage>
        <taxon>Eukaryota</taxon>
        <taxon>Viridiplantae</taxon>
        <taxon>Streptophyta</taxon>
        <taxon>Embryophyta</taxon>
        <taxon>Tracheophyta</taxon>
        <taxon>Spermatophyta</taxon>
        <taxon>Magnoliopsida</taxon>
        <taxon>Liliopsida</taxon>
        <taxon>Acoraceae</taxon>
        <taxon>Acorus</taxon>
    </lineage>
</organism>
<sequence>MAKRIEALNARLNQIHRDKTNLSFAVTVCIEGSVTHSSTASSSPCETASLYFEYEITGIEEDTKLLKQWLTEPTLKGLHVFAICGMGGIGKTTLAQKVCDEGDIKSYFENRIIWTFVSRDFNGNDLLKQIITSVGGRCDEAEMSLLSSENGWSLLRKVVSQGRDVEEIESLKDVGTRIIEKCKGLPLAIKVIGGVLKGKERNKNAWEVILSNDLWSNSIDNPSEIMSALLLSYMDLPPHLKPCFLYCSLFPEDWKIHQKDLIRMWMAEGFVEDEGKAEEYYVELVMRSLLQQAYDTKINYCKLHDHVRDMAVSMTKSQHLFGNQLQSLEVTSVKPRRLSITGNEEMMQLSEGIKKKQEENFRSFCVFRGWLISKFPVNNVFPKFKRLRVLHLIDSRIQNLPDSISEVTHLRYLSLNLDYKTELPDSLSSLEHLQTLNLYPNENIQKLPRDLPRLQSLRHLEGVGHVDMPAGIGALTNLRTLYGFKVNFKTHCNIKELQPLSLLRRLKIGGLDRVPNGVEAKKAALQKKTHLQFLKLACDESGVIHVEQEIKRIEEIFKELCPFQSLEELAIKNFIGRELPSWVPMMENLKCLKLDTMINVRRLPSVGQMPQLRALSIKNSNNIVILDSEFFFGEQGRCGGGGAAFPKLKYLRFNEMQMWKEWTTSGANDLVHHHIFPCLETVVLASCPELASLTTTGLERATNLTKLVLEHMDNLESFGDLKFLKKLNILKADRLEALYNLPRLQWLSIRLCPAFRDMANLNSASLKYIGIEVLSQENMEALNSLTSTNHIWLDISGKKGYVAKDGPYWPIIQHFSNVNVHVH</sequence>
<feature type="domain" description="Disease resistance R13L4/SHOC-2-like LRR" evidence="5">
    <location>
        <begin position="362"/>
        <end position="660"/>
    </location>
</feature>
<reference evidence="6" key="2">
    <citation type="submission" date="2023-06" db="EMBL/GenBank/DDBJ databases">
        <authorList>
            <person name="Ma L."/>
            <person name="Liu K.-W."/>
            <person name="Li Z."/>
            <person name="Hsiao Y.-Y."/>
            <person name="Qi Y."/>
            <person name="Fu T."/>
            <person name="Tang G."/>
            <person name="Zhang D."/>
            <person name="Sun W.-H."/>
            <person name="Liu D.-K."/>
            <person name="Li Y."/>
            <person name="Chen G.-Z."/>
            <person name="Liu X.-D."/>
            <person name="Liao X.-Y."/>
            <person name="Jiang Y.-T."/>
            <person name="Yu X."/>
            <person name="Hao Y."/>
            <person name="Huang J."/>
            <person name="Zhao X.-W."/>
            <person name="Ke S."/>
            <person name="Chen Y.-Y."/>
            <person name="Wu W.-L."/>
            <person name="Hsu J.-L."/>
            <person name="Lin Y.-F."/>
            <person name="Huang M.-D."/>
            <person name="Li C.-Y."/>
            <person name="Huang L."/>
            <person name="Wang Z.-W."/>
            <person name="Zhao X."/>
            <person name="Zhong W.-Y."/>
            <person name="Peng D.-H."/>
            <person name="Ahmad S."/>
            <person name="Lan S."/>
            <person name="Zhang J.-S."/>
            <person name="Tsai W.-C."/>
            <person name="Van De Peer Y."/>
            <person name="Liu Z.-J."/>
        </authorList>
    </citation>
    <scope>NUCLEOTIDE SEQUENCE</scope>
    <source>
        <strain evidence="6">CP</strain>
        <tissue evidence="6">Leaves</tissue>
    </source>
</reference>
<evidence type="ECO:0000313" key="7">
    <source>
        <dbReference type="Proteomes" id="UP001180020"/>
    </source>
</evidence>
<name>A0AAV9CSL9_ACOCL</name>
<evidence type="ECO:0000259" key="5">
    <source>
        <dbReference type="Pfam" id="PF23598"/>
    </source>
</evidence>
<dbReference type="InterPro" id="IPR027417">
    <property type="entry name" value="P-loop_NTPase"/>
</dbReference>
<keyword evidence="2" id="KW-0611">Plant defense</keyword>
<gene>
    <name evidence="6" type="primary">RPP13L4</name>
    <name evidence="6" type="ORF">QJS10_CPB17g02012</name>
</gene>